<gene>
    <name evidence="2" type="ORF">DX130_19870</name>
</gene>
<dbReference type="EMBL" id="QUBQ01000004">
    <property type="protein sequence ID" value="REK71959.1"/>
    <property type="molecule type" value="Genomic_DNA"/>
</dbReference>
<name>A0A371P7Q8_9BACL</name>
<dbReference type="Proteomes" id="UP000261905">
    <property type="component" value="Unassembled WGS sequence"/>
</dbReference>
<evidence type="ECO:0000313" key="3">
    <source>
        <dbReference type="Proteomes" id="UP000261905"/>
    </source>
</evidence>
<protein>
    <submittedName>
        <fullName evidence="2">Uncharacterized protein</fullName>
    </submittedName>
</protein>
<dbReference type="AlphaFoldDB" id="A0A371P7Q8"/>
<proteinExistence type="predicted"/>
<keyword evidence="3" id="KW-1185">Reference proteome</keyword>
<reference evidence="2 3" key="1">
    <citation type="submission" date="2018-08" db="EMBL/GenBank/DDBJ databases">
        <title>Paenibacillus sp. M4BSY-1, whole genome shotgun sequence.</title>
        <authorList>
            <person name="Tuo L."/>
        </authorList>
    </citation>
    <scope>NUCLEOTIDE SEQUENCE [LARGE SCALE GENOMIC DNA]</scope>
    <source>
        <strain evidence="2 3">M4BSY-1</strain>
    </source>
</reference>
<sequence length="97" mass="10265">MTSPGIPPSGVPPPGVPPPGVPPPGVPPPGVPPPGVFTLGTVTTKGSLKYFPKLLLINNSLSDGFPMFEISSDKLFCEVAAVFTYRKRLLPYLRTHI</sequence>
<evidence type="ECO:0000313" key="2">
    <source>
        <dbReference type="EMBL" id="REK71959.1"/>
    </source>
</evidence>
<evidence type="ECO:0000256" key="1">
    <source>
        <dbReference type="SAM" id="MobiDB-lite"/>
    </source>
</evidence>
<accession>A0A371P7Q8</accession>
<feature type="region of interest" description="Disordered" evidence="1">
    <location>
        <begin position="1"/>
        <end position="32"/>
    </location>
</feature>
<comment type="caution">
    <text evidence="2">The sequence shown here is derived from an EMBL/GenBank/DDBJ whole genome shotgun (WGS) entry which is preliminary data.</text>
</comment>
<organism evidence="2 3">
    <name type="scientific">Paenibacillus paeoniae</name>
    <dbReference type="NCBI Taxonomy" id="2292705"/>
    <lineage>
        <taxon>Bacteria</taxon>
        <taxon>Bacillati</taxon>
        <taxon>Bacillota</taxon>
        <taxon>Bacilli</taxon>
        <taxon>Bacillales</taxon>
        <taxon>Paenibacillaceae</taxon>
        <taxon>Paenibacillus</taxon>
    </lineage>
</organism>